<dbReference type="InterPro" id="IPR001123">
    <property type="entry name" value="LeuE-type"/>
</dbReference>
<feature type="transmembrane region" description="Helical" evidence="6">
    <location>
        <begin position="71"/>
        <end position="89"/>
    </location>
</feature>
<feature type="transmembrane region" description="Helical" evidence="6">
    <location>
        <begin position="41"/>
        <end position="65"/>
    </location>
</feature>
<keyword evidence="8" id="KW-1185">Reference proteome</keyword>
<dbReference type="EMBL" id="JBHRYO010000002">
    <property type="protein sequence ID" value="MFC3756387.1"/>
    <property type="molecule type" value="Genomic_DNA"/>
</dbReference>
<dbReference type="Proteomes" id="UP001595735">
    <property type="component" value="Unassembled WGS sequence"/>
</dbReference>
<name>A0ABV7XV33_9FLAO</name>
<dbReference type="RefSeq" id="WP_290296837.1">
    <property type="nucleotide sequence ID" value="NZ_JAUFQR010000001.1"/>
</dbReference>
<sequence>MIPFQDLPFFMAAALILAISPGPNMIYLISKSITQGKKSGFISLTGVICGFIFHIIMVSFGLTAVLLAVPLAYTVLKMAGTIYLLYLAYQAIKPKSKNIFEVDHTISHDNPKKLFTVGFLTNVLNPKVAVFYLSFFPQFIKPEYGSILNQSLELGVVQVLLSFSVNFLIVLTAAKVAVFFSNNPAWIKVQKWFMASVLTFLAVKMALSKAK</sequence>
<organism evidence="7 8">
    <name type="scientific">Chryseobacterium tructae</name>
    <dbReference type="NCBI Taxonomy" id="1037380"/>
    <lineage>
        <taxon>Bacteria</taxon>
        <taxon>Pseudomonadati</taxon>
        <taxon>Bacteroidota</taxon>
        <taxon>Flavobacteriia</taxon>
        <taxon>Flavobacteriales</taxon>
        <taxon>Weeksellaceae</taxon>
        <taxon>Chryseobacterium group</taxon>
        <taxon>Chryseobacterium</taxon>
    </lineage>
</organism>
<evidence type="ECO:0000256" key="6">
    <source>
        <dbReference type="SAM" id="Phobius"/>
    </source>
</evidence>
<feature type="transmembrane region" description="Helical" evidence="6">
    <location>
        <begin position="114"/>
        <end position="135"/>
    </location>
</feature>
<protein>
    <submittedName>
        <fullName evidence="7">LysE family translocator</fullName>
    </submittedName>
</protein>
<evidence type="ECO:0000256" key="4">
    <source>
        <dbReference type="ARBA" id="ARBA00022989"/>
    </source>
</evidence>
<keyword evidence="5 6" id="KW-0472">Membrane</keyword>
<evidence type="ECO:0000256" key="5">
    <source>
        <dbReference type="ARBA" id="ARBA00023136"/>
    </source>
</evidence>
<evidence type="ECO:0000256" key="3">
    <source>
        <dbReference type="ARBA" id="ARBA00022692"/>
    </source>
</evidence>
<comment type="caution">
    <text evidence="7">The sequence shown here is derived from an EMBL/GenBank/DDBJ whole genome shotgun (WGS) entry which is preliminary data.</text>
</comment>
<gene>
    <name evidence="7" type="ORF">ACFONJ_10455</name>
</gene>
<dbReference type="PIRSF" id="PIRSF006324">
    <property type="entry name" value="LeuE"/>
    <property type="match status" value="1"/>
</dbReference>
<feature type="transmembrane region" description="Helical" evidence="6">
    <location>
        <begin position="6"/>
        <end position="29"/>
    </location>
</feature>
<reference evidence="8" key="1">
    <citation type="journal article" date="2019" name="Int. J. Syst. Evol. Microbiol.">
        <title>The Global Catalogue of Microorganisms (GCM) 10K type strain sequencing project: providing services to taxonomists for standard genome sequencing and annotation.</title>
        <authorList>
            <consortium name="The Broad Institute Genomics Platform"/>
            <consortium name="The Broad Institute Genome Sequencing Center for Infectious Disease"/>
            <person name="Wu L."/>
            <person name="Ma J."/>
        </authorList>
    </citation>
    <scope>NUCLEOTIDE SEQUENCE [LARGE SCALE GENOMIC DNA]</scope>
    <source>
        <strain evidence="8">CECT 7798</strain>
    </source>
</reference>
<feature type="transmembrane region" description="Helical" evidence="6">
    <location>
        <begin position="155"/>
        <end position="180"/>
    </location>
</feature>
<keyword evidence="3 6" id="KW-0812">Transmembrane</keyword>
<evidence type="ECO:0000313" key="8">
    <source>
        <dbReference type="Proteomes" id="UP001595735"/>
    </source>
</evidence>
<dbReference type="PANTHER" id="PTHR30086">
    <property type="entry name" value="ARGININE EXPORTER PROTEIN ARGO"/>
    <property type="match status" value="1"/>
</dbReference>
<accession>A0ABV7XV33</accession>
<comment type="subcellular location">
    <subcellularLocation>
        <location evidence="1">Cell membrane</location>
        <topology evidence="1">Multi-pass membrane protein</topology>
    </subcellularLocation>
</comment>
<keyword evidence="2" id="KW-1003">Cell membrane</keyword>
<evidence type="ECO:0000256" key="2">
    <source>
        <dbReference type="ARBA" id="ARBA00022475"/>
    </source>
</evidence>
<dbReference type="Pfam" id="PF01810">
    <property type="entry name" value="LysE"/>
    <property type="match status" value="1"/>
</dbReference>
<keyword evidence="4 6" id="KW-1133">Transmembrane helix</keyword>
<evidence type="ECO:0000313" key="7">
    <source>
        <dbReference type="EMBL" id="MFC3756387.1"/>
    </source>
</evidence>
<dbReference type="PANTHER" id="PTHR30086:SF20">
    <property type="entry name" value="ARGININE EXPORTER PROTEIN ARGO-RELATED"/>
    <property type="match status" value="1"/>
</dbReference>
<proteinExistence type="predicted"/>
<evidence type="ECO:0000256" key="1">
    <source>
        <dbReference type="ARBA" id="ARBA00004651"/>
    </source>
</evidence>